<protein>
    <submittedName>
        <fullName evidence="1">Bicyclogermacrene synthase-like</fullName>
    </submittedName>
</protein>
<keyword evidence="2" id="KW-1185">Reference proteome</keyword>
<name>A0ABD1HGE4_SALDI</name>
<gene>
    <name evidence="1" type="ORF">AAHA92_11250</name>
</gene>
<proteinExistence type="predicted"/>
<sequence>MKNGKSLDEIRKSATFHPSIWGDFFLKYDSDNTKITDAEQEELAKHKEMRGEIGEGLHQILVFKPIEEKSQEEDEGITEVREEHRTALSRHTHTQSFGLISNQEVFARERAVIGVEISNLWNLSERGIEFGSQ</sequence>
<comment type="caution">
    <text evidence="1">The sequence shown here is derived from an EMBL/GenBank/DDBJ whole genome shotgun (WGS) entry which is preliminary data.</text>
</comment>
<dbReference type="Gene3D" id="1.10.600.10">
    <property type="entry name" value="Farnesyl Diphosphate Synthase"/>
    <property type="match status" value="1"/>
</dbReference>
<dbReference type="EMBL" id="JBEAFC010000005">
    <property type="protein sequence ID" value="KAL1555525.1"/>
    <property type="molecule type" value="Genomic_DNA"/>
</dbReference>
<evidence type="ECO:0000313" key="1">
    <source>
        <dbReference type="EMBL" id="KAL1555525.1"/>
    </source>
</evidence>
<evidence type="ECO:0000313" key="2">
    <source>
        <dbReference type="Proteomes" id="UP001567538"/>
    </source>
</evidence>
<dbReference type="InterPro" id="IPR008949">
    <property type="entry name" value="Isoprenoid_synthase_dom_sf"/>
</dbReference>
<accession>A0ABD1HGE4</accession>
<reference evidence="1 2" key="1">
    <citation type="submission" date="2024-06" db="EMBL/GenBank/DDBJ databases">
        <title>A chromosome level genome sequence of Diviner's sage (Salvia divinorum).</title>
        <authorList>
            <person name="Ford S.A."/>
            <person name="Ro D.-K."/>
            <person name="Ness R.W."/>
            <person name="Phillips M.A."/>
        </authorList>
    </citation>
    <scope>NUCLEOTIDE SEQUENCE [LARGE SCALE GENOMIC DNA]</scope>
    <source>
        <strain evidence="1">SAF-2024a</strain>
        <tissue evidence="1">Leaf</tissue>
    </source>
</reference>
<dbReference type="Proteomes" id="UP001567538">
    <property type="component" value="Unassembled WGS sequence"/>
</dbReference>
<organism evidence="1 2">
    <name type="scientific">Salvia divinorum</name>
    <name type="common">Maria pastora</name>
    <name type="synonym">Diviner's sage</name>
    <dbReference type="NCBI Taxonomy" id="28513"/>
    <lineage>
        <taxon>Eukaryota</taxon>
        <taxon>Viridiplantae</taxon>
        <taxon>Streptophyta</taxon>
        <taxon>Embryophyta</taxon>
        <taxon>Tracheophyta</taxon>
        <taxon>Spermatophyta</taxon>
        <taxon>Magnoliopsida</taxon>
        <taxon>eudicotyledons</taxon>
        <taxon>Gunneridae</taxon>
        <taxon>Pentapetalae</taxon>
        <taxon>asterids</taxon>
        <taxon>lamiids</taxon>
        <taxon>Lamiales</taxon>
        <taxon>Lamiaceae</taxon>
        <taxon>Nepetoideae</taxon>
        <taxon>Mentheae</taxon>
        <taxon>Salviinae</taxon>
        <taxon>Salvia</taxon>
        <taxon>Salvia subgen. Calosphace</taxon>
    </lineage>
</organism>
<dbReference type="AlphaFoldDB" id="A0ABD1HGE4"/>